<evidence type="ECO:0000313" key="1">
    <source>
        <dbReference type="EMBL" id="GME79711.1"/>
    </source>
</evidence>
<accession>A0ACB5T2X1</accession>
<name>A0ACB5T2X1_AMBMO</name>
<gene>
    <name evidence="1" type="ORF">Amon02_000409200</name>
</gene>
<keyword evidence="2" id="KW-1185">Reference proteome</keyword>
<sequence length="721" mass="80665">MQDLNLPIKLTIVLTKKPISENIPSEMETPLKLYKPGDIVTGYMLVENIGKDPIPFEMFLVSLEGTATIKSNDRKKLTRTRFLKMCDICASFHYEYIDVGPTKDRCCELCTETGAQYGLPMDKILKPGEKRKKILLFKIPFTLLDSVCEHQSPEHLVLPSSFGVDIESFNGEADKIQIGKTSGYGDLGFIGSPIRTNDLSSYGQSISYSINIRIIGKPMDFCKKFYTHSKNHSSDFILVKHAQHFFRVSTAGAVHNHNSDSAWYFKSNFSSDEQMQQLEKLFADTTEKLQLKRDLIGAGVTDLSEQQAIINDFSTTTKKVSQLADTRYNPVKPRDKSIVINVTAATLIKGLFNRTEAGELNITLSTSKRNSIDSIVPEVLKKLSITDSDTKSADVNHFYAGRPNRNNSPFSKSYGSVPLSNTKSSNSSFKSTNSSSTNTIFSSTKISLFRSSKSMKQNIHSDNSKSLSSSGIGSKKESAKTVPFSTSISPSLLNSSVVPLKGRSASHEFKIELTFNPNLHSTSAQPPTNTKIKPRLQVITIQSEKPIPITIDGQFLMESSALETSRNKFESLKYRLLRKYLMKWTELSKQCDGKLNVPKNVHDDLLALVRMQLRFPCGANGGLDMFETVECNDLRWSKDKESDVYHAELTFKLFLDEEKLKRTTGDANFAAGLVHLIPSFQTCLLGRFYAVRFEFEYGFEEGRYGVKDGKKVFASLPIDVV</sequence>
<proteinExistence type="predicted"/>
<dbReference type="EMBL" id="BSXS01002711">
    <property type="protein sequence ID" value="GME79711.1"/>
    <property type="molecule type" value="Genomic_DNA"/>
</dbReference>
<comment type="caution">
    <text evidence="1">The sequence shown here is derived from an EMBL/GenBank/DDBJ whole genome shotgun (WGS) entry which is preliminary data.</text>
</comment>
<reference evidence="1" key="1">
    <citation type="submission" date="2023-04" db="EMBL/GenBank/DDBJ databases">
        <title>Ambrosiozyma monospora NBRC 10751.</title>
        <authorList>
            <person name="Ichikawa N."/>
            <person name="Sato H."/>
            <person name="Tonouchi N."/>
        </authorList>
    </citation>
    <scope>NUCLEOTIDE SEQUENCE</scope>
    <source>
        <strain evidence="1">NBRC 10751</strain>
    </source>
</reference>
<evidence type="ECO:0000313" key="2">
    <source>
        <dbReference type="Proteomes" id="UP001165064"/>
    </source>
</evidence>
<protein>
    <submittedName>
        <fullName evidence="1">Unnamed protein product</fullName>
    </submittedName>
</protein>
<dbReference type="Proteomes" id="UP001165064">
    <property type="component" value="Unassembled WGS sequence"/>
</dbReference>
<organism evidence="1 2">
    <name type="scientific">Ambrosiozyma monospora</name>
    <name type="common">Yeast</name>
    <name type="synonym">Endomycopsis monosporus</name>
    <dbReference type="NCBI Taxonomy" id="43982"/>
    <lineage>
        <taxon>Eukaryota</taxon>
        <taxon>Fungi</taxon>
        <taxon>Dikarya</taxon>
        <taxon>Ascomycota</taxon>
        <taxon>Saccharomycotina</taxon>
        <taxon>Pichiomycetes</taxon>
        <taxon>Pichiales</taxon>
        <taxon>Pichiaceae</taxon>
        <taxon>Ambrosiozyma</taxon>
    </lineage>
</organism>